<evidence type="ECO:0000256" key="1">
    <source>
        <dbReference type="SAM" id="MobiDB-lite"/>
    </source>
</evidence>
<dbReference type="Proteomes" id="UP000799764">
    <property type="component" value="Unassembled WGS sequence"/>
</dbReference>
<gene>
    <name evidence="2" type="ORF">P171DRAFT_113189</name>
</gene>
<dbReference type="AlphaFoldDB" id="A0A9P4P9J6"/>
<feature type="region of interest" description="Disordered" evidence="1">
    <location>
        <begin position="213"/>
        <end position="238"/>
    </location>
</feature>
<keyword evidence="3" id="KW-1185">Reference proteome</keyword>
<comment type="caution">
    <text evidence="2">The sequence shown here is derived from an EMBL/GenBank/DDBJ whole genome shotgun (WGS) entry which is preliminary data.</text>
</comment>
<reference evidence="2" key="1">
    <citation type="journal article" date="2020" name="Stud. Mycol.">
        <title>101 Dothideomycetes genomes: a test case for predicting lifestyles and emergence of pathogens.</title>
        <authorList>
            <person name="Haridas S."/>
            <person name="Albert R."/>
            <person name="Binder M."/>
            <person name="Bloem J."/>
            <person name="Labutti K."/>
            <person name="Salamov A."/>
            <person name="Andreopoulos B."/>
            <person name="Baker S."/>
            <person name="Barry K."/>
            <person name="Bills G."/>
            <person name="Bluhm B."/>
            <person name="Cannon C."/>
            <person name="Castanera R."/>
            <person name="Culley D."/>
            <person name="Daum C."/>
            <person name="Ezra D."/>
            <person name="Gonzalez J."/>
            <person name="Henrissat B."/>
            <person name="Kuo A."/>
            <person name="Liang C."/>
            <person name="Lipzen A."/>
            <person name="Lutzoni F."/>
            <person name="Magnuson J."/>
            <person name="Mondo S."/>
            <person name="Nolan M."/>
            <person name="Ohm R."/>
            <person name="Pangilinan J."/>
            <person name="Park H.-J."/>
            <person name="Ramirez L."/>
            <person name="Alfaro M."/>
            <person name="Sun H."/>
            <person name="Tritt A."/>
            <person name="Yoshinaga Y."/>
            <person name="Zwiers L.-H."/>
            <person name="Turgeon B."/>
            <person name="Goodwin S."/>
            <person name="Spatafora J."/>
            <person name="Crous P."/>
            <person name="Grigoriev I."/>
        </authorList>
    </citation>
    <scope>NUCLEOTIDE SEQUENCE</scope>
    <source>
        <strain evidence="2">CBS 690.94</strain>
    </source>
</reference>
<evidence type="ECO:0000313" key="2">
    <source>
        <dbReference type="EMBL" id="KAF2439832.1"/>
    </source>
</evidence>
<dbReference type="EMBL" id="MU001508">
    <property type="protein sequence ID" value="KAF2439832.1"/>
    <property type="molecule type" value="Genomic_DNA"/>
</dbReference>
<organism evidence="2 3">
    <name type="scientific">Karstenula rhodostoma CBS 690.94</name>
    <dbReference type="NCBI Taxonomy" id="1392251"/>
    <lineage>
        <taxon>Eukaryota</taxon>
        <taxon>Fungi</taxon>
        <taxon>Dikarya</taxon>
        <taxon>Ascomycota</taxon>
        <taxon>Pezizomycotina</taxon>
        <taxon>Dothideomycetes</taxon>
        <taxon>Pleosporomycetidae</taxon>
        <taxon>Pleosporales</taxon>
        <taxon>Massarineae</taxon>
        <taxon>Didymosphaeriaceae</taxon>
        <taxon>Karstenula</taxon>
    </lineage>
</organism>
<evidence type="ECO:0000313" key="3">
    <source>
        <dbReference type="Proteomes" id="UP000799764"/>
    </source>
</evidence>
<accession>A0A9P4P9J6</accession>
<name>A0A9P4P9J6_9PLEO</name>
<sequence>MRTRWPRSGQYGGRPVSRCWLLKSAASDSSSLTCTYFLFGGHVGTAHLFPTERLENANLPSKLLWMSCGRVRIRLLARLPPDLFDPTVGLRRYRRPFGVIGFFRIWFQAPAKCCHKYVGRAFVASHRVSPVEKTCSSIVGRTKATAVFRERWPSRSLSALGDLQASAHSVVRICDSDRQDYIIFSSPSRSSGACEGYSLGHCARESLLSHRNPGKELPSNLLDQRPATSNQQPATNDEGARDVSWLLHAQPPAGLRRAAQVWNVKYRAWVASHRPSSNAAAAGDSCQCQGRCRT</sequence>
<feature type="compositionally biased region" description="Polar residues" evidence="1">
    <location>
        <begin position="226"/>
        <end position="235"/>
    </location>
</feature>
<proteinExistence type="predicted"/>
<protein>
    <submittedName>
        <fullName evidence="2">Uncharacterized protein</fullName>
    </submittedName>
</protein>